<name>A0ABV3XPP0_9ACTN</name>
<comment type="subcellular location">
    <subcellularLocation>
        <location evidence="6">Cell membrane</location>
        <topology evidence="6">Multi-pass membrane protein</topology>
    </subcellularLocation>
    <subcellularLocation>
        <location evidence="1">Membrane</location>
        <topology evidence="1">Multi-pass membrane protein</topology>
    </subcellularLocation>
</comment>
<dbReference type="Proteomes" id="UP001560045">
    <property type="component" value="Unassembled WGS sequence"/>
</dbReference>
<comment type="similarity">
    <text evidence="2 6">Belongs to the 4-toluene sulfonate uptake permease (TSUP) (TC 2.A.102) family.</text>
</comment>
<feature type="transmembrane region" description="Helical" evidence="6">
    <location>
        <begin position="92"/>
        <end position="112"/>
    </location>
</feature>
<organism evidence="7 8">
    <name type="scientific">Geodermatophilus maliterrae</name>
    <dbReference type="NCBI Taxonomy" id="3162531"/>
    <lineage>
        <taxon>Bacteria</taxon>
        <taxon>Bacillati</taxon>
        <taxon>Actinomycetota</taxon>
        <taxon>Actinomycetes</taxon>
        <taxon>Geodermatophilales</taxon>
        <taxon>Geodermatophilaceae</taxon>
        <taxon>Geodermatophilus</taxon>
    </lineage>
</organism>
<keyword evidence="5 6" id="KW-0472">Membrane</keyword>
<evidence type="ECO:0000256" key="1">
    <source>
        <dbReference type="ARBA" id="ARBA00004141"/>
    </source>
</evidence>
<reference evidence="7 8" key="1">
    <citation type="submission" date="2024-06" db="EMBL/GenBank/DDBJ databases">
        <title>Draft genome sequence of Geodermatophilus badlandi, a novel member of the Geodermatophilaceae isolated from badland sedimentary rocks in the Red desert, Wyoming, USA.</title>
        <authorList>
            <person name="Ben Tekaya S."/>
            <person name="Nouioui I."/>
            <person name="Flores G.M."/>
            <person name="Shaal M.N."/>
            <person name="Bredoire F."/>
            <person name="Basile F."/>
            <person name="Van Diepen L."/>
            <person name="Ward N.L."/>
        </authorList>
    </citation>
    <scope>NUCLEOTIDE SEQUENCE [LARGE SCALE GENOMIC DNA]</scope>
    <source>
        <strain evidence="7 8">WL48A</strain>
    </source>
</reference>
<dbReference type="InterPro" id="IPR002781">
    <property type="entry name" value="TM_pro_TauE-like"/>
</dbReference>
<keyword evidence="3 6" id="KW-0812">Transmembrane</keyword>
<dbReference type="InterPro" id="IPR051598">
    <property type="entry name" value="TSUP/Inactive_protease-like"/>
</dbReference>
<dbReference type="RefSeq" id="WP_369210452.1">
    <property type="nucleotide sequence ID" value="NZ_JBFNXQ010000150.1"/>
</dbReference>
<accession>A0ABV3XPP0</accession>
<feature type="transmembrane region" description="Helical" evidence="6">
    <location>
        <begin position="52"/>
        <end position="72"/>
    </location>
</feature>
<evidence type="ECO:0000256" key="6">
    <source>
        <dbReference type="RuleBase" id="RU363041"/>
    </source>
</evidence>
<evidence type="ECO:0000256" key="5">
    <source>
        <dbReference type="ARBA" id="ARBA00023136"/>
    </source>
</evidence>
<dbReference type="PANTHER" id="PTHR43701:SF2">
    <property type="entry name" value="MEMBRANE TRANSPORTER PROTEIN YJNA-RELATED"/>
    <property type="match status" value="1"/>
</dbReference>
<evidence type="ECO:0000313" key="7">
    <source>
        <dbReference type="EMBL" id="MEX5721656.1"/>
    </source>
</evidence>
<feature type="transmembrane region" description="Helical" evidence="6">
    <location>
        <begin position="124"/>
        <end position="145"/>
    </location>
</feature>
<proteinExistence type="inferred from homology"/>
<keyword evidence="6" id="KW-1003">Cell membrane</keyword>
<keyword evidence="4 6" id="KW-1133">Transmembrane helix</keyword>
<keyword evidence="8" id="KW-1185">Reference proteome</keyword>
<dbReference type="Pfam" id="PF01925">
    <property type="entry name" value="TauE"/>
    <property type="match status" value="1"/>
</dbReference>
<evidence type="ECO:0000313" key="8">
    <source>
        <dbReference type="Proteomes" id="UP001560045"/>
    </source>
</evidence>
<gene>
    <name evidence="7" type="ORF">ABQ292_25210</name>
</gene>
<evidence type="ECO:0000256" key="3">
    <source>
        <dbReference type="ARBA" id="ARBA00022692"/>
    </source>
</evidence>
<dbReference type="PANTHER" id="PTHR43701">
    <property type="entry name" value="MEMBRANE TRANSPORTER PROTEIN MJ0441-RELATED"/>
    <property type="match status" value="1"/>
</dbReference>
<comment type="caution">
    <text evidence="7">The sequence shown here is derived from an EMBL/GenBank/DDBJ whole genome shotgun (WGS) entry which is preliminary data.</text>
</comment>
<evidence type="ECO:0000256" key="2">
    <source>
        <dbReference type="ARBA" id="ARBA00009142"/>
    </source>
</evidence>
<protein>
    <recommendedName>
        <fullName evidence="6">Probable membrane transporter protein</fullName>
    </recommendedName>
</protein>
<sequence>MPGPAPPGRRGCGWPPCTGSSGCCSSASPSSSPSTTSTWCRRCPCRPAAPQGTAGVVAGFGIGVVAAVLGVAGGELRIPTITVLHAVDVRLAGSLSLVVSLPTMLVAFARYSRDQAFVVLRRHARPVVAMAAGSVVGSVAGGLLAGVVPEAVLVPVVVALPLLSAVETWGHR</sequence>
<evidence type="ECO:0000256" key="4">
    <source>
        <dbReference type="ARBA" id="ARBA00022989"/>
    </source>
</evidence>
<dbReference type="EMBL" id="JBFNXQ010000150">
    <property type="protein sequence ID" value="MEX5721656.1"/>
    <property type="molecule type" value="Genomic_DNA"/>
</dbReference>